<reference evidence="1" key="1">
    <citation type="submission" date="2014-09" db="EMBL/GenBank/DDBJ databases">
        <authorList>
            <person name="Magalhaes I.L.F."/>
            <person name="Oliveira U."/>
            <person name="Santos F.R."/>
            <person name="Vidigal T.H.D.A."/>
            <person name="Brescovit A.D."/>
            <person name="Santos A.J."/>
        </authorList>
    </citation>
    <scope>NUCLEOTIDE SEQUENCE</scope>
    <source>
        <tissue evidence="1">Shoot tissue taken approximately 20 cm above the soil surface</tissue>
    </source>
</reference>
<dbReference type="EMBL" id="GBRH01181899">
    <property type="protein sequence ID" value="JAE15997.1"/>
    <property type="molecule type" value="Transcribed_RNA"/>
</dbReference>
<dbReference type="AlphaFoldDB" id="A0A0A9FUQ5"/>
<sequence>MRSALLSLQMTDILWQNDNCPLSLLIVSL</sequence>
<protein>
    <submittedName>
        <fullName evidence="1">Uncharacterized protein</fullName>
    </submittedName>
</protein>
<accession>A0A0A9FUQ5</accession>
<organism evidence="1">
    <name type="scientific">Arundo donax</name>
    <name type="common">Giant reed</name>
    <name type="synonym">Donax arundinaceus</name>
    <dbReference type="NCBI Taxonomy" id="35708"/>
    <lineage>
        <taxon>Eukaryota</taxon>
        <taxon>Viridiplantae</taxon>
        <taxon>Streptophyta</taxon>
        <taxon>Embryophyta</taxon>
        <taxon>Tracheophyta</taxon>
        <taxon>Spermatophyta</taxon>
        <taxon>Magnoliopsida</taxon>
        <taxon>Liliopsida</taxon>
        <taxon>Poales</taxon>
        <taxon>Poaceae</taxon>
        <taxon>PACMAD clade</taxon>
        <taxon>Arundinoideae</taxon>
        <taxon>Arundineae</taxon>
        <taxon>Arundo</taxon>
    </lineage>
</organism>
<proteinExistence type="predicted"/>
<reference evidence="1" key="2">
    <citation type="journal article" date="2015" name="Data Brief">
        <title>Shoot transcriptome of the giant reed, Arundo donax.</title>
        <authorList>
            <person name="Barrero R.A."/>
            <person name="Guerrero F.D."/>
            <person name="Moolhuijzen P."/>
            <person name="Goolsby J.A."/>
            <person name="Tidwell J."/>
            <person name="Bellgard S.E."/>
            <person name="Bellgard M.I."/>
        </authorList>
    </citation>
    <scope>NUCLEOTIDE SEQUENCE</scope>
    <source>
        <tissue evidence="1">Shoot tissue taken approximately 20 cm above the soil surface</tissue>
    </source>
</reference>
<evidence type="ECO:0000313" key="1">
    <source>
        <dbReference type="EMBL" id="JAE15997.1"/>
    </source>
</evidence>
<name>A0A0A9FUQ5_ARUDO</name>